<proteinExistence type="predicted"/>
<gene>
    <name evidence="2" type="ORF">LV83_00443</name>
</gene>
<dbReference type="AlphaFoldDB" id="A0A327PW71"/>
<evidence type="ECO:0000256" key="1">
    <source>
        <dbReference type="SAM" id="SignalP"/>
    </source>
</evidence>
<dbReference type="OrthoDB" id="978645at2"/>
<feature type="signal peptide" evidence="1">
    <location>
        <begin position="1"/>
        <end position="23"/>
    </location>
</feature>
<dbReference type="EMBL" id="QLLK01000001">
    <property type="protein sequence ID" value="RAI95192.1"/>
    <property type="molecule type" value="Genomic_DNA"/>
</dbReference>
<evidence type="ECO:0000313" key="3">
    <source>
        <dbReference type="Proteomes" id="UP000249610"/>
    </source>
</evidence>
<organism evidence="2 3">
    <name type="scientific">Algoriphagus yeomjeoni</name>
    <dbReference type="NCBI Taxonomy" id="291403"/>
    <lineage>
        <taxon>Bacteria</taxon>
        <taxon>Pseudomonadati</taxon>
        <taxon>Bacteroidota</taxon>
        <taxon>Cytophagia</taxon>
        <taxon>Cytophagales</taxon>
        <taxon>Cyclobacteriaceae</taxon>
        <taxon>Algoriphagus</taxon>
    </lineage>
</organism>
<evidence type="ECO:0008006" key="4">
    <source>
        <dbReference type="Google" id="ProtNLM"/>
    </source>
</evidence>
<dbReference type="RefSeq" id="WP_111609877.1">
    <property type="nucleotide sequence ID" value="NZ_QLLK01000001.1"/>
</dbReference>
<protein>
    <recommendedName>
        <fullName evidence="4">Outer membrane insertion C-signal</fullName>
    </recommendedName>
</protein>
<sequence>MKYLKILTLVLFFGVAASLESNAQEVGIRFGDFYGNNVAIDGVFALGEFSRIHADVSFGGNGLGIDALWNPIYDDIPDTDLQWYAGFGPAIYLADNFRFGAAGEVGAEYAFSEVPITIGLDFRPYLFLIEETEFRAGFGLNVRWRLK</sequence>
<reference evidence="2 3" key="1">
    <citation type="submission" date="2018-06" db="EMBL/GenBank/DDBJ databases">
        <title>Genomic Encyclopedia of Archaeal and Bacterial Type Strains, Phase II (KMG-II): from individual species to whole genera.</title>
        <authorList>
            <person name="Goeker M."/>
        </authorList>
    </citation>
    <scope>NUCLEOTIDE SEQUENCE [LARGE SCALE GENOMIC DNA]</scope>
    <source>
        <strain evidence="2 3">DSM 23446</strain>
    </source>
</reference>
<keyword evidence="1" id="KW-0732">Signal</keyword>
<accession>A0A327PW71</accession>
<keyword evidence="3" id="KW-1185">Reference proteome</keyword>
<evidence type="ECO:0000313" key="2">
    <source>
        <dbReference type="EMBL" id="RAI95192.1"/>
    </source>
</evidence>
<dbReference type="Proteomes" id="UP000249610">
    <property type="component" value="Unassembled WGS sequence"/>
</dbReference>
<name>A0A327PW71_9BACT</name>
<comment type="caution">
    <text evidence="2">The sequence shown here is derived from an EMBL/GenBank/DDBJ whole genome shotgun (WGS) entry which is preliminary data.</text>
</comment>
<feature type="chain" id="PRO_5016307975" description="Outer membrane insertion C-signal" evidence="1">
    <location>
        <begin position="24"/>
        <end position="147"/>
    </location>
</feature>